<feature type="domain" description="N4BP1 second type I KH-domain" evidence="4">
    <location>
        <begin position="81"/>
        <end position="180"/>
    </location>
</feature>
<evidence type="ECO:0000256" key="1">
    <source>
        <dbReference type="SAM" id="MobiDB-lite"/>
    </source>
</evidence>
<feature type="region of interest" description="Disordered" evidence="1">
    <location>
        <begin position="737"/>
        <end position="873"/>
    </location>
</feature>
<dbReference type="PANTHER" id="PTHR12876">
    <property type="entry name" value="N4BP1-RELATED"/>
    <property type="match status" value="1"/>
</dbReference>
<feature type="region of interest" description="Disordered" evidence="1">
    <location>
        <begin position="544"/>
        <end position="577"/>
    </location>
</feature>
<dbReference type="GO" id="GO:0005634">
    <property type="term" value="C:nucleus"/>
    <property type="evidence" value="ECO:0007669"/>
    <property type="project" value="TreeGrafter"/>
</dbReference>
<sequence>MDESIDEFVINSKHQKVLEQTKEHIEERFSVILTIKPSQDFDFVWIKLRGTIRCVSRSKTHIKALCNPEHQECIDLADFPLCITLGLQRFWTDWIEYTCGTVIKPGSSVGKLSIQGSQLNVIKAVSILMHLQELCSQDYRTMETVDKFDEIVNKCKDPFQRDLLKLKSGIKKALLDMIEEAGKNFNYLKIRQENVKQSEKPLVFATPTKSGILSSAFGAPKGTKKHEPTTSSNPTPIQKFTTGEEERPAATSSSLSKIGNSYGEKPTGQQLKDQSEFFKHSMTRLGYEACHIDEVLAKHGPQLPMREAVAKLKELQESAKMDTLSLMSVRPTKKDLDPIVISDDENGENDSIIFVSETPPQPEPSKKIVDTPMQTNEKPELPQALVIEQWISLNYEVTNNEMDGVYKHDMLAHFRQHFNLPEHPDLPNEFYSKISQTVFDRDPKYSKVKSKGTSGKTSKRRLICIRRKTSPSDHQQPSTSKTTTSTKDHSTGASNFILKDWINSKNDVPPRRADITPQSTDVTLKGGDISHFKIPVATAARFASDVPRSGNSDQPPSIHKPPPVLPSTPFQDTSKQSTHQILTFPRCQEVSGLRPIVIDGSNVACGHGNGKTYSCRGIAICVRYFWMRGHREITCFVPNFRKGSKGSPPATDQFVLYELEKRDIAKFTPSREVNGRPMICYDDRFIVQLAASNGGVIVSNDQYRDLLHQNPTWTHTIQTRLLMYTWVGDLFMPPDDPLGRSGPSLDQLLRLDGLSPQPMHRPIHSAPPQFRNYRPQQSNVTSGSFGARESQGHSSKQQQTPKNEGKGRSKACRRPFDSPGRATPPKIRRLSGSQQSYLRSKRRAQQTAAKALANAQKPSATKRKKKKKSKQPT</sequence>
<organism evidence="5">
    <name type="scientific">Phallusia mammillata</name>
    <dbReference type="NCBI Taxonomy" id="59560"/>
    <lineage>
        <taxon>Eukaryota</taxon>
        <taxon>Metazoa</taxon>
        <taxon>Chordata</taxon>
        <taxon>Tunicata</taxon>
        <taxon>Ascidiacea</taxon>
        <taxon>Phlebobranchia</taxon>
        <taxon>Ascidiidae</taxon>
        <taxon>Phallusia</taxon>
    </lineage>
</organism>
<feature type="region of interest" description="Disordered" evidence="1">
    <location>
        <begin position="443"/>
        <end position="491"/>
    </location>
</feature>
<dbReference type="Pfam" id="PF23050">
    <property type="entry name" value="KH_N4BP1_1st"/>
    <property type="match status" value="1"/>
</dbReference>
<protein>
    <submittedName>
        <fullName evidence="5">Ribonuclease ZC3H12A-like</fullName>
    </submittedName>
</protein>
<feature type="compositionally biased region" description="Basic residues" evidence="1">
    <location>
        <begin position="860"/>
        <end position="873"/>
    </location>
</feature>
<dbReference type="FunFam" id="3.40.50.11980:FF:000001">
    <property type="entry name" value="ZC3H12A isoform 1"/>
    <property type="match status" value="1"/>
</dbReference>
<dbReference type="GO" id="GO:0003729">
    <property type="term" value="F:mRNA binding"/>
    <property type="evidence" value="ECO:0007669"/>
    <property type="project" value="TreeGrafter"/>
</dbReference>
<evidence type="ECO:0000259" key="3">
    <source>
        <dbReference type="Pfam" id="PF23050"/>
    </source>
</evidence>
<feature type="domain" description="N4BP1 first type I KH-domain" evidence="3">
    <location>
        <begin position="6"/>
        <end position="67"/>
    </location>
</feature>
<feature type="compositionally biased region" description="Polar residues" evidence="1">
    <location>
        <begin position="774"/>
        <end position="784"/>
    </location>
</feature>
<proteinExistence type="evidence at transcript level"/>
<feature type="compositionally biased region" description="Low complexity" evidence="1">
    <location>
        <begin position="845"/>
        <end position="859"/>
    </location>
</feature>
<dbReference type="InterPro" id="IPR021869">
    <property type="entry name" value="RNase_Zc3h12_NYN"/>
</dbReference>
<gene>
    <name evidence="5" type="primary">Zc3h12a</name>
</gene>
<dbReference type="PANTHER" id="PTHR12876:SF35">
    <property type="entry name" value="LD08718P-RELATED"/>
    <property type="match status" value="1"/>
</dbReference>
<evidence type="ECO:0000259" key="2">
    <source>
        <dbReference type="Pfam" id="PF11977"/>
    </source>
</evidence>
<dbReference type="Pfam" id="PF23052">
    <property type="entry name" value="KH_N4BP1_2nd"/>
    <property type="match status" value="1"/>
</dbReference>
<feature type="domain" description="RNase NYN" evidence="2">
    <location>
        <begin position="593"/>
        <end position="747"/>
    </location>
</feature>
<name>A0A6F9DXX8_9ASCI</name>
<feature type="compositionally biased region" description="Polar residues" evidence="1">
    <location>
        <begin position="568"/>
        <end position="577"/>
    </location>
</feature>
<dbReference type="GO" id="GO:0036464">
    <property type="term" value="C:cytoplasmic ribonucleoprotein granule"/>
    <property type="evidence" value="ECO:0007669"/>
    <property type="project" value="TreeGrafter"/>
</dbReference>
<feature type="compositionally biased region" description="Basic residues" evidence="1">
    <location>
        <begin position="457"/>
        <end position="469"/>
    </location>
</feature>
<dbReference type="AlphaFoldDB" id="A0A6F9DXX8"/>
<evidence type="ECO:0000259" key="4">
    <source>
        <dbReference type="Pfam" id="PF23052"/>
    </source>
</evidence>
<feature type="compositionally biased region" description="Polar residues" evidence="1">
    <location>
        <begin position="250"/>
        <end position="259"/>
    </location>
</feature>
<feature type="compositionally biased region" description="Polar residues" evidence="1">
    <location>
        <begin position="229"/>
        <end position="241"/>
    </location>
</feature>
<dbReference type="Pfam" id="PF11977">
    <property type="entry name" value="RNase_Zc3h12a"/>
    <property type="match status" value="1"/>
</dbReference>
<feature type="compositionally biased region" description="Polar residues" evidence="1">
    <location>
        <begin position="792"/>
        <end position="802"/>
    </location>
</feature>
<reference evidence="5" key="1">
    <citation type="submission" date="2020-04" db="EMBL/GenBank/DDBJ databases">
        <authorList>
            <person name="Neveu A P."/>
        </authorList>
    </citation>
    <scope>NUCLEOTIDE SEQUENCE</scope>
    <source>
        <tissue evidence="5">Whole embryo</tissue>
    </source>
</reference>
<accession>A0A6F9DXX8</accession>
<dbReference type="Gene3D" id="3.40.50.11980">
    <property type="match status" value="1"/>
</dbReference>
<evidence type="ECO:0000313" key="5">
    <source>
        <dbReference type="EMBL" id="CAB3267873.1"/>
    </source>
</evidence>
<dbReference type="InterPro" id="IPR051101">
    <property type="entry name" value="ZC3H12/N4BP1_RNase_Reg"/>
</dbReference>
<dbReference type="GO" id="GO:0004521">
    <property type="term" value="F:RNA endonuclease activity"/>
    <property type="evidence" value="ECO:0007669"/>
    <property type="project" value="TreeGrafter"/>
</dbReference>
<dbReference type="InterPro" id="IPR056630">
    <property type="entry name" value="KH_N4BP1_2nd"/>
</dbReference>
<dbReference type="InterPro" id="IPR056629">
    <property type="entry name" value="KH_N4BP1_1st"/>
</dbReference>
<feature type="region of interest" description="Disordered" evidence="1">
    <location>
        <begin position="215"/>
        <end position="271"/>
    </location>
</feature>
<dbReference type="EMBL" id="LR792011">
    <property type="protein sequence ID" value="CAB3267873.1"/>
    <property type="molecule type" value="mRNA"/>
</dbReference>